<dbReference type="Proteomes" id="UP000306409">
    <property type="component" value="Chromosome"/>
</dbReference>
<evidence type="ECO:0000313" key="2">
    <source>
        <dbReference type="Proteomes" id="UP000306409"/>
    </source>
</evidence>
<dbReference type="Pfam" id="PF08817">
    <property type="entry name" value="YukD"/>
    <property type="match status" value="1"/>
</dbReference>
<dbReference type="SUPFAM" id="SSF54236">
    <property type="entry name" value="Ubiquitin-like"/>
    <property type="match status" value="1"/>
</dbReference>
<proteinExistence type="predicted"/>
<protein>
    <submittedName>
        <fullName evidence="1">EsaB/YukD family protein</fullName>
    </submittedName>
</protein>
<sequence>MEYILVTFKTENMKEIDLKVPTFVKISEILSMLSESFNLFLNDRNRLQAEPLGRILDNGKTLQDEGVGAGALLTLI</sequence>
<keyword evidence="2" id="KW-1185">Reference proteome</keyword>
<organism evidence="1 2">
    <name type="scientific">Ruminiclostridium herbifermentans</name>
    <dbReference type="NCBI Taxonomy" id="2488810"/>
    <lineage>
        <taxon>Bacteria</taxon>
        <taxon>Bacillati</taxon>
        <taxon>Bacillota</taxon>
        <taxon>Clostridia</taxon>
        <taxon>Eubacteriales</taxon>
        <taxon>Oscillospiraceae</taxon>
        <taxon>Ruminiclostridium</taxon>
    </lineage>
</organism>
<dbReference type="InterPro" id="IPR024962">
    <property type="entry name" value="YukD-like"/>
</dbReference>
<dbReference type="KEGG" id="rher:EHE19_004940"/>
<gene>
    <name evidence="1" type="ORF">EHE19_004940</name>
</gene>
<evidence type="ECO:0000313" key="1">
    <source>
        <dbReference type="EMBL" id="QNU67809.1"/>
    </source>
</evidence>
<reference evidence="1 2" key="1">
    <citation type="submission" date="2020-09" db="EMBL/GenBank/DDBJ databases">
        <title>Characterization and genome sequencing of Ruminiclostridium sp. nov. MA18.</title>
        <authorList>
            <person name="Rettenmaier R."/>
            <person name="Kowollik M.-L."/>
            <person name="Liebl W."/>
            <person name="Zverlov V."/>
        </authorList>
    </citation>
    <scope>NUCLEOTIDE SEQUENCE [LARGE SCALE GENOMIC DNA]</scope>
    <source>
        <strain evidence="1 2">MA18</strain>
    </source>
</reference>
<dbReference type="RefSeq" id="WP_137698113.1">
    <property type="nucleotide sequence ID" value="NZ_CP061336.1"/>
</dbReference>
<name>A0A4U7JGQ4_9FIRM</name>
<dbReference type="EMBL" id="CP061336">
    <property type="protein sequence ID" value="QNU67809.1"/>
    <property type="molecule type" value="Genomic_DNA"/>
</dbReference>
<dbReference type="CDD" id="cd17039">
    <property type="entry name" value="Ubl_ubiquitin_like"/>
    <property type="match status" value="1"/>
</dbReference>
<dbReference type="AlphaFoldDB" id="A0A4U7JGQ4"/>
<accession>A0A4U7JGQ4</accession>
<dbReference type="OrthoDB" id="2085394at2"/>
<dbReference type="InterPro" id="IPR029071">
    <property type="entry name" value="Ubiquitin-like_domsf"/>
</dbReference>